<evidence type="ECO:0000313" key="2">
    <source>
        <dbReference type="Proteomes" id="UP000789831"/>
    </source>
</evidence>
<reference evidence="1" key="1">
    <citation type="submission" date="2021-06" db="EMBL/GenBank/DDBJ databases">
        <authorList>
            <person name="Kallberg Y."/>
            <person name="Tangrot J."/>
            <person name="Rosling A."/>
        </authorList>
    </citation>
    <scope>NUCLEOTIDE SEQUENCE</scope>
    <source>
        <strain evidence="1">MT106</strain>
    </source>
</reference>
<keyword evidence="2" id="KW-1185">Reference proteome</keyword>
<accession>A0A9N9HB14</accession>
<name>A0A9N9HB14_9GLOM</name>
<sequence>PQPQVQPQLPPPRREPVQCNERIAEMNRRRNESPSKTIARQRIAEYFKQYCSEGRFG</sequence>
<protein>
    <submittedName>
        <fullName evidence="1">4371_t:CDS:1</fullName>
    </submittedName>
</protein>
<dbReference type="EMBL" id="CAJVPL010007693">
    <property type="protein sequence ID" value="CAG8670800.1"/>
    <property type="molecule type" value="Genomic_DNA"/>
</dbReference>
<gene>
    <name evidence="1" type="ORF">AGERDE_LOCUS12245</name>
</gene>
<organism evidence="1 2">
    <name type="scientific">Ambispora gerdemannii</name>
    <dbReference type="NCBI Taxonomy" id="144530"/>
    <lineage>
        <taxon>Eukaryota</taxon>
        <taxon>Fungi</taxon>
        <taxon>Fungi incertae sedis</taxon>
        <taxon>Mucoromycota</taxon>
        <taxon>Glomeromycotina</taxon>
        <taxon>Glomeromycetes</taxon>
        <taxon>Archaeosporales</taxon>
        <taxon>Ambisporaceae</taxon>
        <taxon>Ambispora</taxon>
    </lineage>
</organism>
<proteinExistence type="predicted"/>
<evidence type="ECO:0000313" key="1">
    <source>
        <dbReference type="EMBL" id="CAG8670800.1"/>
    </source>
</evidence>
<dbReference type="Proteomes" id="UP000789831">
    <property type="component" value="Unassembled WGS sequence"/>
</dbReference>
<comment type="caution">
    <text evidence="1">The sequence shown here is derived from an EMBL/GenBank/DDBJ whole genome shotgun (WGS) entry which is preliminary data.</text>
</comment>
<dbReference type="AlphaFoldDB" id="A0A9N9HB14"/>
<feature type="non-terminal residue" evidence="1">
    <location>
        <position position="1"/>
    </location>
</feature>